<dbReference type="GO" id="GO:0017089">
    <property type="term" value="F:glycolipid transfer activity"/>
    <property type="evidence" value="ECO:0007669"/>
    <property type="project" value="TreeGrafter"/>
</dbReference>
<keyword evidence="3" id="KW-0812">Transmembrane</keyword>
<dbReference type="InterPro" id="IPR026265">
    <property type="entry name" value="LptC"/>
</dbReference>
<dbReference type="Proteomes" id="UP000247689">
    <property type="component" value="Unassembled WGS sequence"/>
</dbReference>
<dbReference type="Pfam" id="PF06835">
    <property type="entry name" value="LptC"/>
    <property type="match status" value="1"/>
</dbReference>
<dbReference type="AlphaFoldDB" id="A0A318D904"/>
<evidence type="ECO:0000256" key="5">
    <source>
        <dbReference type="ARBA" id="ARBA00023136"/>
    </source>
</evidence>
<dbReference type="Gene3D" id="2.60.450.10">
    <property type="entry name" value="Lipopolysaccharide (LPS) transport protein A like domain"/>
    <property type="match status" value="1"/>
</dbReference>
<dbReference type="PANTHER" id="PTHR37481:SF1">
    <property type="entry name" value="LIPOPOLYSACCHARIDE EXPORT SYSTEM PROTEIN LPTC"/>
    <property type="match status" value="1"/>
</dbReference>
<name>A0A318D904_9GAMM</name>
<dbReference type="NCBIfam" id="TIGR04409">
    <property type="entry name" value="LptC_YrbK"/>
    <property type="match status" value="1"/>
</dbReference>
<accession>A0A318D904</accession>
<evidence type="ECO:0000256" key="3">
    <source>
        <dbReference type="ARBA" id="ARBA00022692"/>
    </source>
</evidence>
<dbReference type="PANTHER" id="PTHR37481">
    <property type="entry name" value="LIPOPOLYSACCHARIDE EXPORT SYSTEM PROTEIN LPTC"/>
    <property type="match status" value="1"/>
</dbReference>
<evidence type="ECO:0000256" key="4">
    <source>
        <dbReference type="ARBA" id="ARBA00022989"/>
    </source>
</evidence>
<dbReference type="EMBL" id="QICH01000002">
    <property type="protein sequence ID" value="PXF63337.1"/>
    <property type="molecule type" value="Genomic_DNA"/>
</dbReference>
<comment type="caution">
    <text evidence="6">The sequence shown here is derived from an EMBL/GenBank/DDBJ whole genome shotgun (WGS) entry which is preliminary data.</text>
</comment>
<organism evidence="6 7">
    <name type="scientific">Kangiella spongicola</name>
    <dbReference type="NCBI Taxonomy" id="796379"/>
    <lineage>
        <taxon>Bacteria</taxon>
        <taxon>Pseudomonadati</taxon>
        <taxon>Pseudomonadota</taxon>
        <taxon>Gammaproteobacteria</taxon>
        <taxon>Kangiellales</taxon>
        <taxon>Kangiellaceae</taxon>
        <taxon>Kangiella</taxon>
    </lineage>
</organism>
<keyword evidence="5" id="KW-0472">Membrane</keyword>
<dbReference type="InterPro" id="IPR052363">
    <property type="entry name" value="LPS_export_LptC"/>
</dbReference>
<keyword evidence="4" id="KW-1133">Transmembrane helix</keyword>
<sequence length="184" mass="21043">MTFLRGRHILWLLLPATFVVAFLWDKSVEQKPDFVQADNNPDYYLVNTSTIEFDVTGQRTRKFTSEKTSHFKDLMITRLQSPKFEMISTEKPWQITADAATNNELSEQLELAGNVEIKLTPKNQQPSMTLTMPKLKVDFTTQTAFTDTAVELNNGIFRQTAKGMNADLRNSTIEFKSQVVSEEL</sequence>
<evidence type="ECO:0000313" key="7">
    <source>
        <dbReference type="Proteomes" id="UP000247689"/>
    </source>
</evidence>
<keyword evidence="7" id="KW-1185">Reference proteome</keyword>
<keyword evidence="1" id="KW-1003">Cell membrane</keyword>
<dbReference type="GO" id="GO:0005886">
    <property type="term" value="C:plasma membrane"/>
    <property type="evidence" value="ECO:0007669"/>
    <property type="project" value="InterPro"/>
</dbReference>
<proteinExistence type="predicted"/>
<evidence type="ECO:0000256" key="2">
    <source>
        <dbReference type="ARBA" id="ARBA00022519"/>
    </source>
</evidence>
<evidence type="ECO:0000313" key="6">
    <source>
        <dbReference type="EMBL" id="PXF63337.1"/>
    </source>
</evidence>
<gene>
    <name evidence="6" type="primary">lptC</name>
    <name evidence="6" type="ORF">DL796_07830</name>
</gene>
<keyword evidence="2" id="KW-0997">Cell inner membrane</keyword>
<dbReference type="GO" id="GO:0030288">
    <property type="term" value="C:outer membrane-bounded periplasmic space"/>
    <property type="evidence" value="ECO:0007669"/>
    <property type="project" value="TreeGrafter"/>
</dbReference>
<dbReference type="InterPro" id="IPR010664">
    <property type="entry name" value="LipoPS_assembly_LptC-rel"/>
</dbReference>
<dbReference type="GO" id="GO:0015221">
    <property type="term" value="F:lipopolysaccharide transmembrane transporter activity"/>
    <property type="evidence" value="ECO:0007669"/>
    <property type="project" value="InterPro"/>
</dbReference>
<dbReference type="RefSeq" id="WP_110201140.1">
    <property type="nucleotide sequence ID" value="NZ_QICH01000002.1"/>
</dbReference>
<dbReference type="OrthoDB" id="6193381at2"/>
<evidence type="ECO:0000256" key="1">
    <source>
        <dbReference type="ARBA" id="ARBA00022475"/>
    </source>
</evidence>
<protein>
    <submittedName>
        <fullName evidence="6">LPS export ABC transporter periplasmic protein LptC</fullName>
    </submittedName>
</protein>
<reference evidence="6 7" key="1">
    <citation type="submission" date="2018-05" db="EMBL/GenBank/DDBJ databases">
        <title>Kangiella spongicola genome sequence.</title>
        <authorList>
            <person name="Maclea K.S."/>
            <person name="Goen A.E."/>
            <person name="Kelley C."/>
            <person name="Underriner A."/>
            <person name="Silverwood T."/>
            <person name="Trachtenberg A.M."/>
        </authorList>
    </citation>
    <scope>NUCLEOTIDE SEQUENCE [LARGE SCALE GENOMIC DNA]</scope>
    <source>
        <strain evidence="6 7">ATCC BAA-2076</strain>
    </source>
</reference>